<accession>A0A1H7SKQ5</accession>
<dbReference type="Proteomes" id="UP000199421">
    <property type="component" value="Unassembled WGS sequence"/>
</dbReference>
<keyword evidence="3" id="KW-1185">Reference proteome</keyword>
<evidence type="ECO:0000313" key="3">
    <source>
        <dbReference type="Proteomes" id="UP000199421"/>
    </source>
</evidence>
<dbReference type="EMBL" id="FOAF01000003">
    <property type="protein sequence ID" value="SEL73192.1"/>
    <property type="molecule type" value="Genomic_DNA"/>
</dbReference>
<feature type="transmembrane region" description="Helical" evidence="1">
    <location>
        <begin position="31"/>
        <end position="49"/>
    </location>
</feature>
<dbReference type="InterPro" id="IPR045938">
    <property type="entry name" value="DUF6358"/>
</dbReference>
<organism evidence="2 3">
    <name type="scientific">Olivibacter domesticus</name>
    <name type="common">Pseudosphingobacterium domesticum</name>
    <dbReference type="NCBI Taxonomy" id="407022"/>
    <lineage>
        <taxon>Bacteria</taxon>
        <taxon>Pseudomonadati</taxon>
        <taxon>Bacteroidota</taxon>
        <taxon>Sphingobacteriia</taxon>
        <taxon>Sphingobacteriales</taxon>
        <taxon>Sphingobacteriaceae</taxon>
        <taxon>Olivibacter</taxon>
    </lineage>
</organism>
<reference evidence="3" key="1">
    <citation type="submission" date="2016-10" db="EMBL/GenBank/DDBJ databases">
        <authorList>
            <person name="Varghese N."/>
            <person name="Submissions S."/>
        </authorList>
    </citation>
    <scope>NUCLEOTIDE SEQUENCE [LARGE SCALE GENOMIC DNA]</scope>
    <source>
        <strain evidence="3">DSM 18733</strain>
    </source>
</reference>
<dbReference type="AlphaFoldDB" id="A0A1H7SKQ5"/>
<evidence type="ECO:0000313" key="2">
    <source>
        <dbReference type="EMBL" id="SEL73192.1"/>
    </source>
</evidence>
<sequence length="64" mass="7129">MGKKILYNIFLNIGIIVLAYCAVASYNEKQYLILTGSIIGIAGLIYLKVRLAKNVRQIIKTGKK</sequence>
<keyword evidence="1" id="KW-0472">Membrane</keyword>
<proteinExistence type="predicted"/>
<dbReference type="Pfam" id="PF19885">
    <property type="entry name" value="DUF6358"/>
    <property type="match status" value="1"/>
</dbReference>
<evidence type="ECO:0000256" key="1">
    <source>
        <dbReference type="SAM" id="Phobius"/>
    </source>
</evidence>
<name>A0A1H7SKQ5_OLID1</name>
<keyword evidence="1" id="KW-0812">Transmembrane</keyword>
<keyword evidence="1" id="KW-1133">Transmembrane helix</keyword>
<dbReference type="STRING" id="407022.SAMN05661044_03273"/>
<dbReference type="RefSeq" id="WP_093326409.1">
    <property type="nucleotide sequence ID" value="NZ_JBHSRK010000028.1"/>
</dbReference>
<protein>
    <submittedName>
        <fullName evidence="2">Uncharacterized protein</fullName>
    </submittedName>
</protein>
<gene>
    <name evidence="2" type="ORF">SAMN05661044_03273</name>
</gene>
<feature type="transmembrane region" description="Helical" evidence="1">
    <location>
        <begin position="5"/>
        <end position="25"/>
    </location>
</feature>